<dbReference type="EMBL" id="BOMN01000023">
    <property type="protein sequence ID" value="GIE18879.1"/>
    <property type="molecule type" value="Genomic_DNA"/>
</dbReference>
<dbReference type="InterPro" id="IPR047718">
    <property type="entry name" value="RsbA-like_anti_sig"/>
</dbReference>
<accession>A0ABQ3ZJW2</accession>
<dbReference type="Pfam" id="PF13581">
    <property type="entry name" value="HATPase_c_2"/>
    <property type="match status" value="1"/>
</dbReference>
<evidence type="ECO:0000259" key="3">
    <source>
        <dbReference type="Pfam" id="PF14417"/>
    </source>
</evidence>
<feature type="domain" description="Histidine kinase/HSP90-like ATPase" evidence="2">
    <location>
        <begin position="206"/>
        <end position="311"/>
    </location>
</feature>
<feature type="domain" description="MEDS" evidence="3">
    <location>
        <begin position="14"/>
        <end position="157"/>
    </location>
</feature>
<evidence type="ECO:0000259" key="2">
    <source>
        <dbReference type="Pfam" id="PF13581"/>
    </source>
</evidence>
<dbReference type="SUPFAM" id="SSF55874">
    <property type="entry name" value="ATPase domain of HSP90 chaperone/DNA topoisomerase II/histidine kinase"/>
    <property type="match status" value="1"/>
</dbReference>
<proteinExistence type="predicted"/>
<dbReference type="Gene3D" id="3.30.565.10">
    <property type="entry name" value="Histidine kinase-like ATPase, C-terminal domain"/>
    <property type="match status" value="1"/>
</dbReference>
<evidence type="ECO:0000313" key="5">
    <source>
        <dbReference type="Proteomes" id="UP000603200"/>
    </source>
</evidence>
<dbReference type="PANTHER" id="PTHR35526">
    <property type="entry name" value="ANTI-SIGMA-F FACTOR RSBW-RELATED"/>
    <property type="match status" value="1"/>
</dbReference>
<comment type="caution">
    <text evidence="4">The sequence shown here is derived from an EMBL/GenBank/DDBJ whole genome shotgun (WGS) entry which is preliminary data.</text>
</comment>
<gene>
    <name evidence="4" type="ORF">Ahu01nite_019810</name>
</gene>
<name>A0ABQ3ZJW2_9ACTN</name>
<dbReference type="InterPro" id="IPR050267">
    <property type="entry name" value="Anti-sigma-factor_SerPK"/>
</dbReference>
<reference evidence="4 5" key="1">
    <citation type="submission" date="2021-01" db="EMBL/GenBank/DDBJ databases">
        <title>Whole genome shotgun sequence of Actinoplanes humidus NBRC 14915.</title>
        <authorList>
            <person name="Komaki H."/>
            <person name="Tamura T."/>
        </authorList>
    </citation>
    <scope>NUCLEOTIDE SEQUENCE [LARGE SCALE GENOMIC DNA]</scope>
    <source>
        <strain evidence="4 5">NBRC 14915</strain>
    </source>
</reference>
<keyword evidence="1" id="KW-0808">Transferase</keyword>
<dbReference type="Proteomes" id="UP000603200">
    <property type="component" value="Unassembled WGS sequence"/>
</dbReference>
<dbReference type="CDD" id="cd16936">
    <property type="entry name" value="HATPase_RsbW-like"/>
    <property type="match status" value="1"/>
</dbReference>
<dbReference type="NCBIfam" id="NF041045">
    <property type="entry name" value="RsbA_anti_sig"/>
    <property type="match status" value="1"/>
</dbReference>
<evidence type="ECO:0000313" key="4">
    <source>
        <dbReference type="EMBL" id="GIE18879.1"/>
    </source>
</evidence>
<dbReference type="InterPro" id="IPR003594">
    <property type="entry name" value="HATPase_dom"/>
</dbReference>
<dbReference type="RefSeq" id="WP_203836127.1">
    <property type="nucleotide sequence ID" value="NZ_BAAATV010000003.1"/>
</dbReference>
<protein>
    <submittedName>
        <fullName evidence="4">Anti-sigma regulatory factor</fullName>
    </submittedName>
</protein>
<sequence>MRTGAAAGHRGYYHEAFQYASDDEFLSVAVPFLLDGVAAGEPSIVVLGTPSGDLLRGALPKRCGVGYLAGGATYDRPVTAIRDYRAMLAACVADGAEQIRIVGEVPSGGTGDTWRAWARYESAINVAFDDYPLWSLCTYDERRTSAQVRSDVARTHPRFARHGGGSTTSTAFADPSAYLSEHHPLVPDPLQAAPPHAEFHDPSPAQARAAVRDLGADLTPDDLDDLLVGVSEAVTNAMRYGRSPVRLRAWSTPGRLVVTVTDAGDGPKDPFAGLLPAAPGQLGGRGLWITHQACAQVSTARDAEGWTIRMIAGRTAE</sequence>
<evidence type="ECO:0000256" key="1">
    <source>
        <dbReference type="ARBA" id="ARBA00022527"/>
    </source>
</evidence>
<dbReference type="InterPro" id="IPR036890">
    <property type="entry name" value="HATPase_C_sf"/>
</dbReference>
<organism evidence="4 5">
    <name type="scientific">Winogradskya humida</name>
    <dbReference type="NCBI Taxonomy" id="113566"/>
    <lineage>
        <taxon>Bacteria</taxon>
        <taxon>Bacillati</taxon>
        <taxon>Actinomycetota</taxon>
        <taxon>Actinomycetes</taxon>
        <taxon>Micromonosporales</taxon>
        <taxon>Micromonosporaceae</taxon>
        <taxon>Winogradskya</taxon>
    </lineage>
</organism>
<keyword evidence="1" id="KW-0418">Kinase</keyword>
<dbReference type="InterPro" id="IPR025847">
    <property type="entry name" value="MEDS_domain"/>
</dbReference>
<keyword evidence="5" id="KW-1185">Reference proteome</keyword>
<dbReference type="PANTHER" id="PTHR35526:SF3">
    <property type="entry name" value="ANTI-SIGMA-F FACTOR RSBW"/>
    <property type="match status" value="1"/>
</dbReference>
<keyword evidence="1" id="KW-0723">Serine/threonine-protein kinase</keyword>
<dbReference type="Pfam" id="PF14417">
    <property type="entry name" value="MEDS"/>
    <property type="match status" value="1"/>
</dbReference>